<accession>A0A450SHN3</accession>
<evidence type="ECO:0000313" key="1">
    <source>
        <dbReference type="EMBL" id="VFJ52688.1"/>
    </source>
</evidence>
<gene>
    <name evidence="1" type="ORF">BECKDK2373C_GA0170839_103711</name>
</gene>
<organism evidence="1">
    <name type="scientific">Candidatus Kentrum sp. DK</name>
    <dbReference type="NCBI Taxonomy" id="2126562"/>
    <lineage>
        <taxon>Bacteria</taxon>
        <taxon>Pseudomonadati</taxon>
        <taxon>Pseudomonadota</taxon>
        <taxon>Gammaproteobacteria</taxon>
        <taxon>Candidatus Kentrum</taxon>
    </lineage>
</organism>
<dbReference type="Gene3D" id="1.25.40.10">
    <property type="entry name" value="Tetratricopeptide repeat domain"/>
    <property type="match status" value="1"/>
</dbReference>
<dbReference type="InterPro" id="IPR011990">
    <property type="entry name" value="TPR-like_helical_dom_sf"/>
</dbReference>
<reference evidence="1" key="1">
    <citation type="submission" date="2019-02" db="EMBL/GenBank/DDBJ databases">
        <authorList>
            <person name="Gruber-Vodicka R. H."/>
            <person name="Seah K. B. B."/>
        </authorList>
    </citation>
    <scope>NUCLEOTIDE SEQUENCE</scope>
    <source>
        <strain evidence="1">BECK_DK161</strain>
    </source>
</reference>
<dbReference type="AlphaFoldDB" id="A0A450SHN3"/>
<evidence type="ECO:0008006" key="2">
    <source>
        <dbReference type="Google" id="ProtNLM"/>
    </source>
</evidence>
<proteinExistence type="predicted"/>
<dbReference type="SUPFAM" id="SSF48452">
    <property type="entry name" value="TPR-like"/>
    <property type="match status" value="1"/>
</dbReference>
<dbReference type="EMBL" id="CAADEY010000037">
    <property type="protein sequence ID" value="VFJ52688.1"/>
    <property type="molecule type" value="Genomic_DNA"/>
</dbReference>
<protein>
    <recommendedName>
        <fullName evidence="2">Tetratricopeptide repeat-containing protein</fullName>
    </recommendedName>
</protein>
<sequence>MKKWLFILLFLPIMAMGDNNLLPLDKLAGAMDRQILETEIANIEATGKSIDKEERLKRLGIAWHNLASLEVSGASSEADRWLKQALDASPTDYEVMAYYGSARTMVARDSWNVVTKVSSVNKGVSLIDKAVRKAPENIIVRLVRANNSLALPEMFKRRPKAREDFGFLYERLDTLDISAETRAEICFKLGKIREEDGDSAGAKELYEQARSISPDGKWAG</sequence>
<name>A0A450SHN3_9GAMM</name>